<keyword evidence="12" id="KW-1185">Reference proteome</keyword>
<dbReference type="PANTHER" id="PTHR42982:SF1">
    <property type="entry name" value="SEC-INDEPENDENT PROTEIN TRANSLOCASE PROTEIN TATA"/>
    <property type="match status" value="1"/>
</dbReference>
<sequence>MYTFGMFTSIWQWLVVLAIVLLLFGAKRLPEIGKGLGQSIREFKEEVTPEKRPGDKAKPVDARVVDSEKQEGTT</sequence>
<evidence type="ECO:0000256" key="10">
    <source>
        <dbReference type="SAM" id="MobiDB-lite"/>
    </source>
</evidence>
<feature type="transmembrane region" description="Helical" evidence="9">
    <location>
        <begin position="6"/>
        <end position="26"/>
    </location>
</feature>
<dbReference type="EMBL" id="CP000930">
    <property type="protein sequence ID" value="ABZ85564.1"/>
    <property type="molecule type" value="Genomic_DNA"/>
</dbReference>
<reference evidence="11 12" key="1">
    <citation type="journal article" date="2008" name="J. Bacteriol.">
        <title>The genome of Heliobacterium modesticaldum, a phototrophic representative of the Firmicutes containing the simplest photosynthetic apparatus.</title>
        <authorList>
            <person name="Sattley W.M."/>
            <person name="Madigan M.T."/>
            <person name="Swingley W.D."/>
            <person name="Cheung P.C."/>
            <person name="Clocksin K.M."/>
            <person name="Conrad A.L."/>
            <person name="Dejesa L.C."/>
            <person name="Honchak B.M."/>
            <person name="Jung D.O."/>
            <person name="Karbach L.E."/>
            <person name="Kurdoglu A."/>
            <person name="Lahiri S."/>
            <person name="Mastrian S.D."/>
            <person name="Page L.E."/>
            <person name="Taylor H.L."/>
            <person name="Wang Z.T."/>
            <person name="Raymond J."/>
            <person name="Chen M."/>
            <person name="Blankenship R.E."/>
            <person name="Touchman J.W."/>
        </authorList>
    </citation>
    <scope>NUCLEOTIDE SEQUENCE [LARGE SCALE GENOMIC DNA]</scope>
    <source>
        <strain evidence="12">ATCC 51547 / Ice1</strain>
    </source>
</reference>
<comment type="subunit">
    <text evidence="9">Forms a complex with TatC.</text>
</comment>
<evidence type="ECO:0000256" key="7">
    <source>
        <dbReference type="ARBA" id="ARBA00023010"/>
    </source>
</evidence>
<dbReference type="HOGENOM" id="CLU_086034_5_4_9"/>
<keyword evidence="5 9" id="KW-0653">Protein transport</keyword>
<dbReference type="KEGG" id="hmo:HM1_3059"/>
<dbReference type="GO" id="GO:0033281">
    <property type="term" value="C:TAT protein transport complex"/>
    <property type="evidence" value="ECO:0007669"/>
    <property type="project" value="UniProtKB-UniRule"/>
</dbReference>
<dbReference type="HAMAP" id="MF_00236">
    <property type="entry name" value="TatA_E"/>
    <property type="match status" value="1"/>
</dbReference>
<evidence type="ECO:0000256" key="8">
    <source>
        <dbReference type="ARBA" id="ARBA00023136"/>
    </source>
</evidence>
<evidence type="ECO:0000256" key="3">
    <source>
        <dbReference type="ARBA" id="ARBA00022475"/>
    </source>
</evidence>
<organism evidence="11 12">
    <name type="scientific">Heliobacterium modesticaldum (strain ATCC 51547 / Ice1)</name>
    <dbReference type="NCBI Taxonomy" id="498761"/>
    <lineage>
        <taxon>Bacteria</taxon>
        <taxon>Bacillati</taxon>
        <taxon>Bacillota</taxon>
        <taxon>Clostridia</taxon>
        <taxon>Eubacteriales</taxon>
        <taxon>Heliobacteriaceae</taxon>
        <taxon>Heliomicrobium</taxon>
    </lineage>
</organism>
<keyword evidence="6 9" id="KW-1133">Transmembrane helix</keyword>
<dbReference type="Proteomes" id="UP000008550">
    <property type="component" value="Chromosome"/>
</dbReference>
<keyword evidence="4 9" id="KW-0812">Transmembrane</keyword>
<proteinExistence type="inferred from homology"/>
<dbReference type="Pfam" id="PF02416">
    <property type="entry name" value="TatA_B_E"/>
    <property type="match status" value="1"/>
</dbReference>
<comment type="function">
    <text evidence="9">Part of the twin-arginine translocation (Tat) system that transports large folded proteins containing a characteristic twin-arginine motif in their signal peptide across membranes. TatA could form the protein-conducting channel of the Tat system.</text>
</comment>
<dbReference type="InterPro" id="IPR006312">
    <property type="entry name" value="TatA/E"/>
</dbReference>
<keyword evidence="3 9" id="KW-1003">Cell membrane</keyword>
<accession>B0TDN9</accession>
<feature type="region of interest" description="Disordered" evidence="10">
    <location>
        <begin position="45"/>
        <end position="74"/>
    </location>
</feature>
<dbReference type="InterPro" id="IPR003369">
    <property type="entry name" value="TatA/B/E"/>
</dbReference>
<evidence type="ECO:0000256" key="9">
    <source>
        <dbReference type="HAMAP-Rule" id="MF_00236"/>
    </source>
</evidence>
<dbReference type="NCBIfam" id="TIGR01411">
    <property type="entry name" value="tatAE"/>
    <property type="match status" value="1"/>
</dbReference>
<evidence type="ECO:0000256" key="5">
    <source>
        <dbReference type="ARBA" id="ARBA00022927"/>
    </source>
</evidence>
<evidence type="ECO:0000313" key="11">
    <source>
        <dbReference type="EMBL" id="ABZ85564.1"/>
    </source>
</evidence>
<dbReference type="AlphaFoldDB" id="B0TDN9"/>
<keyword evidence="2 9" id="KW-0813">Transport</keyword>
<dbReference type="GO" id="GO:0043953">
    <property type="term" value="P:protein transport by the Tat complex"/>
    <property type="evidence" value="ECO:0007669"/>
    <property type="project" value="UniProtKB-UniRule"/>
</dbReference>
<dbReference type="PANTHER" id="PTHR42982">
    <property type="entry name" value="SEC-INDEPENDENT PROTEIN TRANSLOCASE PROTEIN TATA"/>
    <property type="match status" value="1"/>
</dbReference>
<dbReference type="STRING" id="498761.HM1_3059"/>
<dbReference type="Gene3D" id="1.20.5.3310">
    <property type="match status" value="1"/>
</dbReference>
<dbReference type="RefSeq" id="WP_012284039.1">
    <property type="nucleotide sequence ID" value="NC_010337.2"/>
</dbReference>
<dbReference type="GO" id="GO:0008320">
    <property type="term" value="F:protein transmembrane transporter activity"/>
    <property type="evidence" value="ECO:0007669"/>
    <property type="project" value="UniProtKB-UniRule"/>
</dbReference>
<evidence type="ECO:0000256" key="6">
    <source>
        <dbReference type="ARBA" id="ARBA00022989"/>
    </source>
</evidence>
<name>B0TDN9_HELMI</name>
<evidence type="ECO:0000256" key="2">
    <source>
        <dbReference type="ARBA" id="ARBA00022448"/>
    </source>
</evidence>
<evidence type="ECO:0000256" key="1">
    <source>
        <dbReference type="ARBA" id="ARBA00004162"/>
    </source>
</evidence>
<protein>
    <recommendedName>
        <fullName evidence="9">Sec-independent protein translocase protein TatA</fullName>
    </recommendedName>
</protein>
<comment type="similarity">
    <text evidence="9">Belongs to the TatA/E family.</text>
</comment>
<gene>
    <name evidence="9" type="primary">tatA</name>
    <name evidence="11" type="ORF">HM1_3059</name>
</gene>
<dbReference type="eggNOG" id="COG1826">
    <property type="taxonomic scope" value="Bacteria"/>
</dbReference>
<evidence type="ECO:0000313" key="12">
    <source>
        <dbReference type="Proteomes" id="UP000008550"/>
    </source>
</evidence>
<evidence type="ECO:0000256" key="4">
    <source>
        <dbReference type="ARBA" id="ARBA00022692"/>
    </source>
</evidence>
<comment type="subcellular location">
    <subcellularLocation>
        <location evidence="1 9">Cell membrane</location>
        <topology evidence="1 9">Single-pass membrane protein</topology>
    </subcellularLocation>
</comment>
<keyword evidence="8 9" id="KW-0472">Membrane</keyword>
<keyword evidence="7 9" id="KW-0811">Translocation</keyword>